<dbReference type="InterPro" id="IPR043131">
    <property type="entry name" value="BCAT-like_N"/>
</dbReference>
<dbReference type="Gene3D" id="3.30.470.10">
    <property type="match status" value="1"/>
</dbReference>
<evidence type="ECO:0000256" key="5">
    <source>
        <dbReference type="ARBA" id="ARBA00005072"/>
    </source>
</evidence>
<keyword evidence="10" id="KW-0100">Branched-chain amino acid biosynthesis</keyword>
<dbReference type="OrthoDB" id="21319at2"/>
<evidence type="ECO:0000256" key="15">
    <source>
        <dbReference type="RuleBase" id="RU004516"/>
    </source>
</evidence>
<protein>
    <recommendedName>
        <fullName evidence="8">Probable branched-chain-amino-acid aminotransferase</fullName>
        <ecNumber evidence="7">2.6.1.42</ecNumber>
    </recommendedName>
</protein>
<comment type="pathway">
    <text evidence="5">Amino-acid biosynthesis; L-leucine biosynthesis; L-leucine from 3-methyl-2-oxobutanoate: step 4/4.</text>
</comment>
<evidence type="ECO:0000256" key="2">
    <source>
        <dbReference type="ARBA" id="ARBA00003109"/>
    </source>
</evidence>
<dbReference type="InterPro" id="IPR050571">
    <property type="entry name" value="Class-IV_PLP-Dep_Aminotrnsfr"/>
</dbReference>
<comment type="pathway">
    <text evidence="3">Amino-acid biosynthesis; L-isoleucine biosynthesis; L-isoleucine from 2-oxobutanoate: step 4/4.</text>
</comment>
<evidence type="ECO:0000256" key="11">
    <source>
        <dbReference type="ARBA" id="ARBA00048212"/>
    </source>
</evidence>
<keyword evidence="9 15" id="KW-0663">Pyridoxal phosphate</keyword>
<proteinExistence type="inferred from homology"/>
<dbReference type="GO" id="GO:0008652">
    <property type="term" value="P:amino acid biosynthetic process"/>
    <property type="evidence" value="ECO:0007669"/>
    <property type="project" value="UniProtKB-ARBA"/>
</dbReference>
<dbReference type="AlphaFoldDB" id="A0A7X3MWW5"/>
<dbReference type="InterPro" id="IPR001544">
    <property type="entry name" value="Aminotrans_IV"/>
</dbReference>
<dbReference type="Proteomes" id="UP000436483">
    <property type="component" value="Unassembled WGS sequence"/>
</dbReference>
<evidence type="ECO:0000313" key="16">
    <source>
        <dbReference type="EMBL" id="MXQ14505.1"/>
    </source>
</evidence>
<comment type="cofactor">
    <cofactor evidence="1 15">
        <name>pyridoxal 5'-phosphate</name>
        <dbReference type="ChEBI" id="CHEBI:597326"/>
    </cofactor>
</comment>
<dbReference type="InterPro" id="IPR036038">
    <property type="entry name" value="Aminotransferase-like"/>
</dbReference>
<keyword evidence="10" id="KW-0028">Amino-acid biosynthesis</keyword>
<keyword evidence="17" id="KW-1185">Reference proteome</keyword>
<dbReference type="PANTHER" id="PTHR42743">
    <property type="entry name" value="AMINO-ACID AMINOTRANSFERASE"/>
    <property type="match status" value="1"/>
</dbReference>
<comment type="catalytic activity">
    <reaction evidence="11">
        <text>L-valine + 2-oxoglutarate = 3-methyl-2-oxobutanoate + L-glutamate</text>
        <dbReference type="Rhea" id="RHEA:24813"/>
        <dbReference type="ChEBI" id="CHEBI:11851"/>
        <dbReference type="ChEBI" id="CHEBI:16810"/>
        <dbReference type="ChEBI" id="CHEBI:29985"/>
        <dbReference type="ChEBI" id="CHEBI:57762"/>
        <dbReference type="EC" id="2.6.1.42"/>
    </reaction>
</comment>
<dbReference type="EC" id="2.6.1.42" evidence="7"/>
<reference evidence="16 17" key="2">
    <citation type="submission" date="2020-01" db="EMBL/GenBank/DDBJ databases">
        <title>Microvirga sp. nov., an arsenate reduction bacterium isolated from Tibet hotspring sediments.</title>
        <authorList>
            <person name="Xian W.-D."/>
            <person name="Li W.-J."/>
        </authorList>
    </citation>
    <scope>NUCLEOTIDE SEQUENCE [LARGE SCALE GENOMIC DNA]</scope>
    <source>
        <strain evidence="16 17">KCTC 23863</strain>
    </source>
</reference>
<dbReference type="GO" id="GO:0004084">
    <property type="term" value="F:branched-chain-amino-acid transaminase activity"/>
    <property type="evidence" value="ECO:0007669"/>
    <property type="project" value="UniProtKB-EC"/>
</dbReference>
<evidence type="ECO:0000256" key="7">
    <source>
        <dbReference type="ARBA" id="ARBA00013053"/>
    </source>
</evidence>
<keyword evidence="16" id="KW-0808">Transferase</keyword>
<evidence type="ECO:0000256" key="4">
    <source>
        <dbReference type="ARBA" id="ARBA00004931"/>
    </source>
</evidence>
<dbReference type="PROSITE" id="PS00770">
    <property type="entry name" value="AA_TRANSFER_CLASS_4"/>
    <property type="match status" value="1"/>
</dbReference>
<evidence type="ECO:0000256" key="6">
    <source>
        <dbReference type="ARBA" id="ARBA00009320"/>
    </source>
</evidence>
<dbReference type="GO" id="GO:0009082">
    <property type="term" value="P:branched-chain amino acid biosynthetic process"/>
    <property type="evidence" value="ECO:0007669"/>
    <property type="project" value="UniProtKB-KW"/>
</dbReference>
<accession>A0A7X3MWW5</accession>
<comment type="function">
    <text evidence="2">Acts on leucine, isoleucine and valine.</text>
</comment>
<evidence type="ECO:0000313" key="17">
    <source>
        <dbReference type="Proteomes" id="UP000436483"/>
    </source>
</evidence>
<evidence type="ECO:0000256" key="9">
    <source>
        <dbReference type="ARBA" id="ARBA00022898"/>
    </source>
</evidence>
<evidence type="ECO:0000256" key="8">
    <source>
        <dbReference type="ARBA" id="ARBA00014472"/>
    </source>
</evidence>
<evidence type="ECO:0000256" key="3">
    <source>
        <dbReference type="ARBA" id="ARBA00004824"/>
    </source>
</evidence>
<dbReference type="Gene3D" id="3.20.10.10">
    <property type="entry name" value="D-amino Acid Aminotransferase, subunit A, domain 2"/>
    <property type="match status" value="1"/>
</dbReference>
<organism evidence="16 17">
    <name type="scientific">Microvirga makkahensis</name>
    <dbReference type="NCBI Taxonomy" id="1128670"/>
    <lineage>
        <taxon>Bacteria</taxon>
        <taxon>Pseudomonadati</taxon>
        <taxon>Pseudomonadota</taxon>
        <taxon>Alphaproteobacteria</taxon>
        <taxon>Hyphomicrobiales</taxon>
        <taxon>Methylobacteriaceae</taxon>
        <taxon>Microvirga</taxon>
    </lineage>
</organism>
<evidence type="ECO:0000256" key="13">
    <source>
        <dbReference type="ARBA" id="ARBA00049229"/>
    </source>
</evidence>
<comment type="catalytic activity">
    <reaction evidence="12">
        <text>L-isoleucine + 2-oxoglutarate = (S)-3-methyl-2-oxopentanoate + L-glutamate</text>
        <dbReference type="Rhea" id="RHEA:24801"/>
        <dbReference type="ChEBI" id="CHEBI:16810"/>
        <dbReference type="ChEBI" id="CHEBI:29985"/>
        <dbReference type="ChEBI" id="CHEBI:35146"/>
        <dbReference type="ChEBI" id="CHEBI:58045"/>
        <dbReference type="EC" id="2.6.1.42"/>
    </reaction>
</comment>
<dbReference type="PANTHER" id="PTHR42743:SF11">
    <property type="entry name" value="AMINODEOXYCHORISMATE LYASE"/>
    <property type="match status" value="1"/>
</dbReference>
<evidence type="ECO:0000256" key="12">
    <source>
        <dbReference type="ARBA" id="ARBA00048798"/>
    </source>
</evidence>
<dbReference type="NCBIfam" id="NF009896">
    <property type="entry name" value="PRK13356.1"/>
    <property type="match status" value="1"/>
</dbReference>
<evidence type="ECO:0000256" key="10">
    <source>
        <dbReference type="ARBA" id="ARBA00023304"/>
    </source>
</evidence>
<name>A0A7X3MWW5_9HYPH</name>
<dbReference type="FunFam" id="3.20.10.10:FF:000002">
    <property type="entry name" value="D-alanine aminotransferase"/>
    <property type="match status" value="1"/>
</dbReference>
<dbReference type="EMBL" id="WURB01000036">
    <property type="protein sequence ID" value="MXQ14505.1"/>
    <property type="molecule type" value="Genomic_DNA"/>
</dbReference>
<comment type="catalytic activity">
    <reaction evidence="13">
        <text>L-leucine + 2-oxoglutarate = 4-methyl-2-oxopentanoate + L-glutamate</text>
        <dbReference type="Rhea" id="RHEA:18321"/>
        <dbReference type="ChEBI" id="CHEBI:16810"/>
        <dbReference type="ChEBI" id="CHEBI:17865"/>
        <dbReference type="ChEBI" id="CHEBI:29985"/>
        <dbReference type="ChEBI" id="CHEBI:57427"/>
        <dbReference type="EC" id="2.6.1.42"/>
    </reaction>
</comment>
<evidence type="ECO:0000256" key="1">
    <source>
        <dbReference type="ARBA" id="ARBA00001933"/>
    </source>
</evidence>
<evidence type="ECO:0000256" key="14">
    <source>
        <dbReference type="RuleBase" id="RU004106"/>
    </source>
</evidence>
<comment type="pathway">
    <text evidence="4">Amino-acid biosynthesis; L-valine biosynthesis; L-valine from pyruvate: step 4/4.</text>
</comment>
<dbReference type="Pfam" id="PF01063">
    <property type="entry name" value="Aminotran_4"/>
    <property type="match status" value="1"/>
</dbReference>
<comment type="caution">
    <text evidence="16">The sequence shown here is derived from an EMBL/GenBank/DDBJ whole genome shotgun (WGS) entry which is preliminary data.</text>
</comment>
<dbReference type="SUPFAM" id="SSF56752">
    <property type="entry name" value="D-aminoacid aminotransferase-like PLP-dependent enzymes"/>
    <property type="match status" value="1"/>
</dbReference>
<dbReference type="InterPro" id="IPR018300">
    <property type="entry name" value="Aminotrans_IV_CS"/>
</dbReference>
<gene>
    <name evidence="16" type="ORF">GR328_24245</name>
</gene>
<keyword evidence="16" id="KW-0032">Aminotransferase</keyword>
<sequence length="327" mass="36113">MHLITRLYLVQVLQAIDETDAKGFDAAGILTQRTRQVAWYSQTWNWFNGAWHEGNPPLIGPRSHVSWLGSSVFDGARVFEGVMPDIDLHCARVNRSATTIGLKPTMDPQAIVELVREGVKKFAPGTALYVKPMYWGEAEGLATIAPDPESTQFCLSLFEAPMPVPGGMSVMKSSFRRPTLEAMPTDSKAGALYPNNARVIREAKEKGFDNALVLDALGNVAETGTSNVFMAKDGVVYTPYPNGTFLNGITRQRVIQLLRDDGATVVEGTLRYEDFATADEIFISGNYSKVMPVLRIDSRELQPGPFYRQARELYWAYAHSKGVSQAA</sequence>
<reference evidence="16 17" key="1">
    <citation type="submission" date="2019-12" db="EMBL/GenBank/DDBJ databases">
        <authorList>
            <person name="Yuan C.-G."/>
        </authorList>
    </citation>
    <scope>NUCLEOTIDE SEQUENCE [LARGE SCALE GENOMIC DNA]</scope>
    <source>
        <strain evidence="16 17">KCTC 23863</strain>
    </source>
</reference>
<dbReference type="InterPro" id="IPR043132">
    <property type="entry name" value="BCAT-like_C"/>
</dbReference>
<dbReference type="GO" id="GO:0005829">
    <property type="term" value="C:cytosol"/>
    <property type="evidence" value="ECO:0007669"/>
    <property type="project" value="TreeGrafter"/>
</dbReference>
<comment type="similarity">
    <text evidence="6 14">Belongs to the class-IV pyridoxal-phosphate-dependent aminotransferase family.</text>
</comment>